<dbReference type="Gene3D" id="1.10.10.60">
    <property type="entry name" value="Homeodomain-like"/>
    <property type="match status" value="1"/>
</dbReference>
<protein>
    <recommendedName>
        <fullName evidence="6">KN homeodomain domain-containing protein</fullName>
    </recommendedName>
</protein>
<reference evidence="7" key="2">
    <citation type="submission" date="2024-01" db="EMBL/GenBank/DDBJ databases">
        <title>Comparative genomics of Cryptococcus and Kwoniella reveals pathogenesis evolution and contrasting modes of karyotype evolution via chromosome fusion or intercentromeric recombination.</title>
        <authorList>
            <person name="Coelho M.A."/>
            <person name="David-Palma M."/>
            <person name="Shea T."/>
            <person name="Bowers K."/>
            <person name="McGinley-Smith S."/>
            <person name="Mohammad A.W."/>
            <person name="Gnirke A."/>
            <person name="Yurkov A.M."/>
            <person name="Nowrousian M."/>
            <person name="Sun S."/>
            <person name="Cuomo C.A."/>
            <person name="Heitman J."/>
        </authorList>
    </citation>
    <scope>NUCLEOTIDE SEQUENCE</scope>
    <source>
        <strain evidence="7">CBS 12478</strain>
    </source>
</reference>
<keyword evidence="2" id="KW-0238">DNA-binding</keyword>
<accession>A0A5M6BV50</accession>
<keyword evidence="3" id="KW-0371">Homeobox</keyword>
<organism evidence="7 8">
    <name type="scientific">Kwoniella shandongensis</name>
    <dbReference type="NCBI Taxonomy" id="1734106"/>
    <lineage>
        <taxon>Eukaryota</taxon>
        <taxon>Fungi</taxon>
        <taxon>Dikarya</taxon>
        <taxon>Basidiomycota</taxon>
        <taxon>Agaricomycotina</taxon>
        <taxon>Tremellomycetes</taxon>
        <taxon>Tremellales</taxon>
        <taxon>Cryptococcaceae</taxon>
        <taxon>Kwoniella</taxon>
    </lineage>
</organism>
<feature type="domain" description="KN homeodomain" evidence="6">
    <location>
        <begin position="153"/>
        <end position="192"/>
    </location>
</feature>
<dbReference type="GO" id="GO:0003677">
    <property type="term" value="F:DNA binding"/>
    <property type="evidence" value="ECO:0007669"/>
    <property type="project" value="UniProtKB-KW"/>
</dbReference>
<dbReference type="AlphaFoldDB" id="A0A5M6BV50"/>
<feature type="compositionally biased region" description="Acidic residues" evidence="5">
    <location>
        <begin position="363"/>
        <end position="378"/>
    </location>
</feature>
<dbReference type="GeneID" id="43590246"/>
<keyword evidence="8" id="KW-1185">Reference proteome</keyword>
<feature type="compositionally biased region" description="Low complexity" evidence="5">
    <location>
        <begin position="290"/>
        <end position="307"/>
    </location>
</feature>
<evidence type="ECO:0000256" key="1">
    <source>
        <dbReference type="ARBA" id="ARBA00005800"/>
    </source>
</evidence>
<dbReference type="Proteomes" id="UP000322225">
    <property type="component" value="Chromosome 5"/>
</dbReference>
<feature type="region of interest" description="Disordered" evidence="5">
    <location>
        <begin position="260"/>
        <end position="380"/>
    </location>
</feature>
<feature type="region of interest" description="Disordered" evidence="5">
    <location>
        <begin position="411"/>
        <end position="456"/>
    </location>
</feature>
<dbReference type="EMBL" id="CP144055">
    <property type="protein sequence ID" value="WWD18278.1"/>
    <property type="molecule type" value="Genomic_DNA"/>
</dbReference>
<evidence type="ECO:0000259" key="6">
    <source>
        <dbReference type="Pfam" id="PF05920"/>
    </source>
</evidence>
<dbReference type="GO" id="GO:0006355">
    <property type="term" value="P:regulation of DNA-templated transcription"/>
    <property type="evidence" value="ECO:0007669"/>
    <property type="project" value="InterPro"/>
</dbReference>
<feature type="compositionally biased region" description="Low complexity" evidence="5">
    <location>
        <begin position="261"/>
        <end position="280"/>
    </location>
</feature>
<evidence type="ECO:0000256" key="4">
    <source>
        <dbReference type="ARBA" id="ARBA00023242"/>
    </source>
</evidence>
<evidence type="ECO:0000313" key="7">
    <source>
        <dbReference type="EMBL" id="WWD18278.1"/>
    </source>
</evidence>
<feature type="region of interest" description="Disordered" evidence="5">
    <location>
        <begin position="103"/>
        <end position="129"/>
    </location>
</feature>
<reference evidence="7" key="1">
    <citation type="submission" date="2017-08" db="EMBL/GenBank/DDBJ databases">
        <authorList>
            <person name="Cuomo C."/>
            <person name="Billmyre B."/>
            <person name="Heitman J."/>
        </authorList>
    </citation>
    <scope>NUCLEOTIDE SEQUENCE</scope>
    <source>
        <strain evidence="7">CBS 12478</strain>
    </source>
</reference>
<feature type="compositionally biased region" description="Polar residues" evidence="5">
    <location>
        <begin position="346"/>
        <end position="362"/>
    </location>
</feature>
<evidence type="ECO:0000256" key="5">
    <source>
        <dbReference type="SAM" id="MobiDB-lite"/>
    </source>
</evidence>
<evidence type="ECO:0000256" key="2">
    <source>
        <dbReference type="ARBA" id="ARBA00023125"/>
    </source>
</evidence>
<dbReference type="OrthoDB" id="2564978at2759"/>
<gene>
    <name evidence="7" type="ORF">CI109_102728</name>
</gene>
<sequence length="456" mass="50555">MPSITDKPLAELLLEFRESFFEAIASGQNMSALVEQWEAIERLVVFHKQSNRLDQTTAMLAFSVASRVHTIALATIRLQKMYASGLDELTHGVQAILLSDDHHTSPQRADSHVYSSPSNHETGTEEISSQIPGTLDSQTVFLIDNKIPPLRQWFLDHFTSPYPNKAERDRLALETGMETKNVMTNLTNFRGRSGWSDLLKNHCGNDKSKLPLLMKRIENGQEKRKNVLDDVQRVREWLSRKEGGEVRQFIKDLVVQYGACPRTPSSSSSRSTVSSVGRVSNIVGGDTSRSVSMSSVDTNFSSSSNDTLCSSMTEYSTDGDEYIPPTNNKKRLPHTASHAPSKRLRNQNSQAITSRSASNDNEWTTDSEADSDDEPDLEEGARPIWSFDDVWSSPLSSFSAAAQEGYLPFDEEVGSSSQSVSPAPVSSTTPRKVKPRSAFTKVSPKARATGVGHRRR</sequence>
<dbReference type="Pfam" id="PF05920">
    <property type="entry name" value="Homeobox_KN"/>
    <property type="match status" value="1"/>
</dbReference>
<proteinExistence type="inferred from homology"/>
<keyword evidence="4" id="KW-0539">Nucleus</keyword>
<feature type="compositionally biased region" description="Polar residues" evidence="5">
    <location>
        <begin position="113"/>
        <end position="129"/>
    </location>
</feature>
<evidence type="ECO:0000313" key="8">
    <source>
        <dbReference type="Proteomes" id="UP000322225"/>
    </source>
</evidence>
<name>A0A5M6BV50_9TREE</name>
<dbReference type="InterPro" id="IPR009057">
    <property type="entry name" value="Homeodomain-like_sf"/>
</dbReference>
<dbReference type="SUPFAM" id="SSF46689">
    <property type="entry name" value="Homeodomain-like"/>
    <property type="match status" value="1"/>
</dbReference>
<evidence type="ECO:0000256" key="3">
    <source>
        <dbReference type="ARBA" id="ARBA00023155"/>
    </source>
</evidence>
<dbReference type="KEGG" id="ksn:43590246"/>
<dbReference type="RefSeq" id="XP_031859674.1">
    <property type="nucleotide sequence ID" value="XM_032006093.1"/>
</dbReference>
<comment type="similarity">
    <text evidence="1">Belongs to the TALE/M-ATYP homeobox family.</text>
</comment>
<feature type="compositionally biased region" description="Low complexity" evidence="5">
    <location>
        <begin position="415"/>
        <end position="427"/>
    </location>
</feature>
<dbReference type="InterPro" id="IPR008422">
    <property type="entry name" value="KN_HD"/>
</dbReference>